<evidence type="ECO:0000256" key="4">
    <source>
        <dbReference type="SAM" id="Phobius"/>
    </source>
</evidence>
<accession>A0A1R1PSW2</accession>
<comment type="similarity">
    <text evidence="2">Belongs to the major facilitator superfamily. Monocarboxylate porter (TC 2.A.1.13) family.</text>
</comment>
<feature type="region of interest" description="Disordered" evidence="3">
    <location>
        <begin position="1"/>
        <end position="32"/>
    </location>
</feature>
<comment type="subcellular location">
    <subcellularLocation>
        <location evidence="1">Membrane</location>
        <topology evidence="1">Multi-pass membrane protein</topology>
    </subcellularLocation>
</comment>
<dbReference type="GO" id="GO:0022857">
    <property type="term" value="F:transmembrane transporter activity"/>
    <property type="evidence" value="ECO:0007669"/>
    <property type="project" value="InterPro"/>
</dbReference>
<dbReference type="GO" id="GO:0016020">
    <property type="term" value="C:membrane"/>
    <property type="evidence" value="ECO:0007669"/>
    <property type="project" value="UniProtKB-SubCell"/>
</dbReference>
<evidence type="ECO:0000256" key="3">
    <source>
        <dbReference type="SAM" id="MobiDB-lite"/>
    </source>
</evidence>
<dbReference type="InterPro" id="IPR050327">
    <property type="entry name" value="Proton-linked_MCT"/>
</dbReference>
<dbReference type="EMBL" id="LSSK01000256">
    <property type="protein sequence ID" value="OMH84086.1"/>
    <property type="molecule type" value="Genomic_DNA"/>
</dbReference>
<feature type="transmembrane region" description="Helical" evidence="4">
    <location>
        <begin position="250"/>
        <end position="270"/>
    </location>
</feature>
<keyword evidence="4" id="KW-0812">Transmembrane</keyword>
<feature type="transmembrane region" description="Helical" evidence="4">
    <location>
        <begin position="282"/>
        <end position="304"/>
    </location>
</feature>
<gene>
    <name evidence="5" type="ORF">AX774_g2409</name>
</gene>
<evidence type="ECO:0000256" key="2">
    <source>
        <dbReference type="ARBA" id="ARBA00006727"/>
    </source>
</evidence>
<keyword evidence="4" id="KW-1133">Transmembrane helix</keyword>
<keyword evidence="4" id="KW-0472">Membrane</keyword>
<feature type="transmembrane region" description="Helical" evidence="4">
    <location>
        <begin position="117"/>
        <end position="138"/>
    </location>
</feature>
<dbReference type="SUPFAM" id="SSF103473">
    <property type="entry name" value="MFS general substrate transporter"/>
    <property type="match status" value="2"/>
</dbReference>
<dbReference type="Gene3D" id="1.20.1250.20">
    <property type="entry name" value="MFS general substrate transporter like domains"/>
    <property type="match status" value="2"/>
</dbReference>
<dbReference type="OrthoDB" id="6499973at2759"/>
<feature type="transmembrane region" description="Helical" evidence="4">
    <location>
        <begin position="88"/>
        <end position="111"/>
    </location>
</feature>
<dbReference type="InterPro" id="IPR036259">
    <property type="entry name" value="MFS_trans_sf"/>
</dbReference>
<protein>
    <submittedName>
        <fullName evidence="5">Monocarboxylate transporter 13</fullName>
    </submittedName>
</protein>
<sequence length="309" mass="34728">MAKDDNVIRDEVPLQTSNDLTANPTPTHSEKEVPEYEPEIEPDTGYAWIILIAGFLNFMLNFGMFQAFGVFQTYFLKTMFLHEKAEKISWIGTAATATSLTFGVFAGPIYNKIGLRYTLLGAGTLTCLGLVISGFVLYPNVACVYVYEQWSVCYDTVLPGQCNRFGLFELTRILYSTDLLCLRYRFSVIYVGGFRSGEPGAFYYSCTDYKYFEYNGTMVSDLTSSTIYGVSTVVNAMYFKPENVGQANGLSYLFYGFGILMGNPLTGLIFDSLGHRTNYHPVMIFSASCFAVSTLFLVLAYFFFRKQKS</sequence>
<keyword evidence="6" id="KW-1185">Reference proteome</keyword>
<evidence type="ECO:0000313" key="6">
    <source>
        <dbReference type="Proteomes" id="UP000188320"/>
    </source>
</evidence>
<dbReference type="PANTHER" id="PTHR11360">
    <property type="entry name" value="MONOCARBOXYLATE TRANSPORTER"/>
    <property type="match status" value="1"/>
</dbReference>
<name>A0A1R1PSW2_ZANCU</name>
<feature type="compositionally biased region" description="Polar residues" evidence="3">
    <location>
        <begin position="14"/>
        <end position="27"/>
    </location>
</feature>
<feature type="compositionally biased region" description="Basic and acidic residues" evidence="3">
    <location>
        <begin position="1"/>
        <end position="12"/>
    </location>
</feature>
<comment type="caution">
    <text evidence="5">The sequence shown here is derived from an EMBL/GenBank/DDBJ whole genome shotgun (WGS) entry which is preliminary data.</text>
</comment>
<dbReference type="AlphaFoldDB" id="A0A1R1PSW2"/>
<dbReference type="Pfam" id="PF07690">
    <property type="entry name" value="MFS_1"/>
    <property type="match status" value="1"/>
</dbReference>
<reference evidence="6" key="1">
    <citation type="submission" date="2017-01" db="EMBL/GenBank/DDBJ databases">
        <authorList>
            <person name="Wang Y."/>
            <person name="White M."/>
            <person name="Kvist S."/>
            <person name="Moncalvo J.-M."/>
        </authorList>
    </citation>
    <scope>NUCLEOTIDE SEQUENCE [LARGE SCALE GENOMIC DNA]</scope>
    <source>
        <strain evidence="6">COL-18-3</strain>
    </source>
</reference>
<evidence type="ECO:0000256" key="1">
    <source>
        <dbReference type="ARBA" id="ARBA00004141"/>
    </source>
</evidence>
<feature type="transmembrane region" description="Helical" evidence="4">
    <location>
        <begin position="46"/>
        <end position="76"/>
    </location>
</feature>
<organism evidence="5 6">
    <name type="scientific">Zancudomyces culisetae</name>
    <name type="common">Gut fungus</name>
    <name type="synonym">Smittium culisetae</name>
    <dbReference type="NCBI Taxonomy" id="1213189"/>
    <lineage>
        <taxon>Eukaryota</taxon>
        <taxon>Fungi</taxon>
        <taxon>Fungi incertae sedis</taxon>
        <taxon>Zoopagomycota</taxon>
        <taxon>Kickxellomycotina</taxon>
        <taxon>Harpellomycetes</taxon>
        <taxon>Harpellales</taxon>
        <taxon>Legeriomycetaceae</taxon>
        <taxon>Zancudomyces</taxon>
    </lineage>
</organism>
<evidence type="ECO:0000313" key="5">
    <source>
        <dbReference type="EMBL" id="OMH84086.1"/>
    </source>
</evidence>
<dbReference type="PANTHER" id="PTHR11360:SF284">
    <property type="entry name" value="EG:103B4.3 PROTEIN-RELATED"/>
    <property type="match status" value="1"/>
</dbReference>
<dbReference type="Proteomes" id="UP000188320">
    <property type="component" value="Unassembled WGS sequence"/>
</dbReference>
<proteinExistence type="inferred from homology"/>
<dbReference type="InterPro" id="IPR011701">
    <property type="entry name" value="MFS"/>
</dbReference>